<name>A0A512NRR9_9HYPH</name>
<dbReference type="EMBL" id="BKAJ01000242">
    <property type="protein sequence ID" value="GEP61645.1"/>
    <property type="molecule type" value="Genomic_DNA"/>
</dbReference>
<dbReference type="OrthoDB" id="9928584at2"/>
<keyword evidence="2" id="KW-1185">Reference proteome</keyword>
<dbReference type="AlphaFoldDB" id="A0A512NRR9"/>
<dbReference type="RefSeq" id="WP_147156928.1">
    <property type="nucleotide sequence ID" value="NZ_BKAJ01000242.1"/>
</dbReference>
<gene>
    <name evidence="1" type="ORF">RSO01_88110</name>
</gene>
<comment type="caution">
    <text evidence="1">The sequence shown here is derived from an EMBL/GenBank/DDBJ whole genome shotgun (WGS) entry which is preliminary data.</text>
</comment>
<protein>
    <submittedName>
        <fullName evidence="1">Uncharacterized protein</fullName>
    </submittedName>
</protein>
<sequence length="105" mass="11852">MSANSAGSMVISENEQLEQLIQAAEQIADDDPRLVQARELIRLRVLFKLRKTYPELDLANCAQVVATVLKNFSNLMQWEGDEGVRIANDHPALREALVSELRMLM</sequence>
<accession>A0A512NRR9</accession>
<evidence type="ECO:0000313" key="2">
    <source>
        <dbReference type="Proteomes" id="UP000321058"/>
    </source>
</evidence>
<reference evidence="1 2" key="1">
    <citation type="submission" date="2019-07" db="EMBL/GenBank/DDBJ databases">
        <title>Whole genome shotgun sequence of Reyranella soli NBRC 108950.</title>
        <authorList>
            <person name="Hosoyama A."/>
            <person name="Uohara A."/>
            <person name="Ohji S."/>
            <person name="Ichikawa N."/>
        </authorList>
    </citation>
    <scope>NUCLEOTIDE SEQUENCE [LARGE SCALE GENOMIC DNA]</scope>
    <source>
        <strain evidence="1 2">NBRC 108950</strain>
    </source>
</reference>
<evidence type="ECO:0000313" key="1">
    <source>
        <dbReference type="EMBL" id="GEP61645.1"/>
    </source>
</evidence>
<proteinExistence type="predicted"/>
<dbReference type="Proteomes" id="UP000321058">
    <property type="component" value="Unassembled WGS sequence"/>
</dbReference>
<organism evidence="1 2">
    <name type="scientific">Reyranella soli</name>
    <dbReference type="NCBI Taxonomy" id="1230389"/>
    <lineage>
        <taxon>Bacteria</taxon>
        <taxon>Pseudomonadati</taxon>
        <taxon>Pseudomonadota</taxon>
        <taxon>Alphaproteobacteria</taxon>
        <taxon>Hyphomicrobiales</taxon>
        <taxon>Reyranellaceae</taxon>
        <taxon>Reyranella</taxon>
    </lineage>
</organism>